<dbReference type="GO" id="GO:0043565">
    <property type="term" value="F:sequence-specific DNA binding"/>
    <property type="evidence" value="ECO:0007669"/>
    <property type="project" value="TreeGrafter"/>
</dbReference>
<dbReference type="PANTHER" id="PTHR30537:SF5">
    <property type="entry name" value="HTH-TYPE TRANSCRIPTIONAL ACTIVATOR TTDR-RELATED"/>
    <property type="match status" value="1"/>
</dbReference>
<evidence type="ECO:0000313" key="7">
    <source>
        <dbReference type="Proteomes" id="UP000268004"/>
    </source>
</evidence>
<dbReference type="Proteomes" id="UP000268004">
    <property type="component" value="Unassembled WGS sequence"/>
</dbReference>
<keyword evidence="2" id="KW-0805">Transcription regulation</keyword>
<comment type="similarity">
    <text evidence="1">Belongs to the LysR transcriptional regulatory family.</text>
</comment>
<dbReference type="FunFam" id="1.10.10.10:FF:000001">
    <property type="entry name" value="LysR family transcriptional regulator"/>
    <property type="match status" value="1"/>
</dbReference>
<sequence>MWSPAVNTSLNAWDGIPCRDGQGCGLGSHRVFQSSLRFKCPEQQGWRYQKTREAHLDYLAALTAFVESANGNSFSKAAERLGIKASTVSRYIKDLEQDLGIALFNRSTRKLALTEGGQTFLYHAQKVLFELSEAKAATSALNQNPRGRLKVSLPPAFARHHILPLVGEFIERYPDITLDLCLEESQVDLIATGIDLAIRIGRLANSNLKARKLAEVKTFLCVSPEFAARYPQPDCPDQLPVDMMIIGRQCPEALIWANDNEQVSLRVGAVLWINDLDAQLIAVSSGLGMALLPDWLASASLRDGRLVRWLPDWEIKASQESGAVWFVYPPKRIVSSKVRCFIDFIAERVVDPPVWQQ</sequence>
<dbReference type="CDD" id="cd08422">
    <property type="entry name" value="PBP2_CrgA_like"/>
    <property type="match status" value="1"/>
</dbReference>
<evidence type="ECO:0000313" key="6">
    <source>
        <dbReference type="EMBL" id="RMR92146.1"/>
    </source>
</evidence>
<dbReference type="Pfam" id="PF00126">
    <property type="entry name" value="HTH_1"/>
    <property type="match status" value="1"/>
</dbReference>
<dbReference type="PROSITE" id="PS50931">
    <property type="entry name" value="HTH_LYSR"/>
    <property type="match status" value="1"/>
</dbReference>
<comment type="caution">
    <text evidence="6">The sequence shown here is derived from an EMBL/GenBank/DDBJ whole genome shotgun (WGS) entry which is preliminary data.</text>
</comment>
<dbReference type="InterPro" id="IPR005119">
    <property type="entry name" value="LysR_subst-bd"/>
</dbReference>
<evidence type="ECO:0000256" key="1">
    <source>
        <dbReference type="ARBA" id="ARBA00009437"/>
    </source>
</evidence>
<name>A0A3M4YVY7_9PSED</name>
<reference evidence="6 7" key="1">
    <citation type="submission" date="2018-08" db="EMBL/GenBank/DDBJ databases">
        <title>Recombination of ecologically and evolutionarily significant loci maintains genetic cohesion in the Pseudomonas syringae species complex.</title>
        <authorList>
            <person name="Dillon M."/>
            <person name="Thakur S."/>
            <person name="Almeida R.N.D."/>
            <person name="Weir B.S."/>
            <person name="Guttman D.S."/>
        </authorList>
    </citation>
    <scope>NUCLEOTIDE SEQUENCE [LARGE SCALE GENOMIC DNA]</scope>
    <source>
        <strain evidence="6 7">ICMP 4996</strain>
    </source>
</reference>
<dbReference type="SUPFAM" id="SSF46785">
    <property type="entry name" value="Winged helix' DNA-binding domain"/>
    <property type="match status" value="1"/>
</dbReference>
<dbReference type="GO" id="GO:0006351">
    <property type="term" value="P:DNA-templated transcription"/>
    <property type="evidence" value="ECO:0007669"/>
    <property type="project" value="TreeGrafter"/>
</dbReference>
<keyword evidence="4" id="KW-0804">Transcription</keyword>
<dbReference type="Gene3D" id="1.10.10.10">
    <property type="entry name" value="Winged helix-like DNA-binding domain superfamily/Winged helix DNA-binding domain"/>
    <property type="match status" value="1"/>
</dbReference>
<dbReference type="Pfam" id="PF03466">
    <property type="entry name" value="LysR_substrate"/>
    <property type="match status" value="1"/>
</dbReference>
<dbReference type="EMBL" id="RBSD01000029">
    <property type="protein sequence ID" value="RMR92146.1"/>
    <property type="molecule type" value="Genomic_DNA"/>
</dbReference>
<evidence type="ECO:0000259" key="5">
    <source>
        <dbReference type="PROSITE" id="PS50931"/>
    </source>
</evidence>
<dbReference type="InterPro" id="IPR058163">
    <property type="entry name" value="LysR-type_TF_proteobact-type"/>
</dbReference>
<protein>
    <submittedName>
        <fullName evidence="6">LysR family transcriptional regulator</fullName>
    </submittedName>
</protein>
<dbReference type="InterPro" id="IPR036390">
    <property type="entry name" value="WH_DNA-bd_sf"/>
</dbReference>
<dbReference type="InterPro" id="IPR000847">
    <property type="entry name" value="LysR_HTH_N"/>
</dbReference>
<accession>A0A3M4YVY7</accession>
<dbReference type="GO" id="GO:0003700">
    <property type="term" value="F:DNA-binding transcription factor activity"/>
    <property type="evidence" value="ECO:0007669"/>
    <property type="project" value="InterPro"/>
</dbReference>
<dbReference type="PRINTS" id="PR00039">
    <property type="entry name" value="HTHLYSR"/>
</dbReference>
<evidence type="ECO:0000256" key="3">
    <source>
        <dbReference type="ARBA" id="ARBA00023125"/>
    </source>
</evidence>
<evidence type="ECO:0000256" key="4">
    <source>
        <dbReference type="ARBA" id="ARBA00023163"/>
    </source>
</evidence>
<dbReference type="InterPro" id="IPR036388">
    <property type="entry name" value="WH-like_DNA-bd_sf"/>
</dbReference>
<gene>
    <name evidence="6" type="ORF">ALP78_01526</name>
</gene>
<evidence type="ECO:0000256" key="2">
    <source>
        <dbReference type="ARBA" id="ARBA00023015"/>
    </source>
</evidence>
<dbReference type="AlphaFoldDB" id="A0A3M4YVY7"/>
<dbReference type="Gene3D" id="3.40.190.290">
    <property type="match status" value="1"/>
</dbReference>
<keyword evidence="3" id="KW-0238">DNA-binding</keyword>
<organism evidence="6 7">
    <name type="scientific">Pseudomonas coronafaciens pv. striafaciens</name>
    <dbReference type="NCBI Taxonomy" id="235276"/>
    <lineage>
        <taxon>Bacteria</taxon>
        <taxon>Pseudomonadati</taxon>
        <taxon>Pseudomonadota</taxon>
        <taxon>Gammaproteobacteria</taxon>
        <taxon>Pseudomonadales</taxon>
        <taxon>Pseudomonadaceae</taxon>
        <taxon>Pseudomonas</taxon>
        <taxon>Pseudomonas coronafaciens</taxon>
    </lineage>
</organism>
<proteinExistence type="inferred from homology"/>
<dbReference type="PANTHER" id="PTHR30537">
    <property type="entry name" value="HTH-TYPE TRANSCRIPTIONAL REGULATOR"/>
    <property type="match status" value="1"/>
</dbReference>
<feature type="domain" description="HTH lysR-type" evidence="5">
    <location>
        <begin position="57"/>
        <end position="114"/>
    </location>
</feature>
<dbReference type="SUPFAM" id="SSF53850">
    <property type="entry name" value="Periplasmic binding protein-like II"/>
    <property type="match status" value="1"/>
</dbReference>